<dbReference type="CDD" id="cd00077">
    <property type="entry name" value="HDc"/>
    <property type="match status" value="1"/>
</dbReference>
<reference evidence="2 3" key="1">
    <citation type="submission" date="2018-07" db="EMBL/GenBank/DDBJ databases">
        <title>Pedobacter sp. nov., isolated from soil.</title>
        <authorList>
            <person name="Zhou L.Y."/>
            <person name="Du Z.J."/>
        </authorList>
    </citation>
    <scope>NUCLEOTIDE SEQUENCE [LARGE SCALE GENOMIC DNA]</scope>
    <source>
        <strain evidence="2 3">JDX94</strain>
    </source>
</reference>
<dbReference type="Pfam" id="PF01966">
    <property type="entry name" value="HD"/>
    <property type="match status" value="1"/>
</dbReference>
<protein>
    <submittedName>
        <fullName evidence="2">HD domain-containing protein</fullName>
    </submittedName>
</protein>
<organism evidence="2 3">
    <name type="scientific">Pedobacter chinensis</name>
    <dbReference type="NCBI Taxonomy" id="2282421"/>
    <lineage>
        <taxon>Bacteria</taxon>
        <taxon>Pseudomonadati</taxon>
        <taxon>Bacteroidota</taxon>
        <taxon>Sphingobacteriia</taxon>
        <taxon>Sphingobacteriales</taxon>
        <taxon>Sphingobacteriaceae</taxon>
        <taxon>Pedobacter</taxon>
    </lineage>
</organism>
<feature type="domain" description="HD" evidence="1">
    <location>
        <begin position="35"/>
        <end position="132"/>
    </location>
</feature>
<keyword evidence="3" id="KW-1185">Reference proteome</keyword>
<evidence type="ECO:0000313" key="3">
    <source>
        <dbReference type="Proteomes" id="UP000253961"/>
    </source>
</evidence>
<dbReference type="InterPro" id="IPR006674">
    <property type="entry name" value="HD_domain"/>
</dbReference>
<comment type="caution">
    <text evidence="2">The sequence shown here is derived from an EMBL/GenBank/DDBJ whole genome shotgun (WGS) entry which is preliminary data.</text>
</comment>
<dbReference type="Proteomes" id="UP000253961">
    <property type="component" value="Unassembled WGS sequence"/>
</dbReference>
<evidence type="ECO:0000259" key="1">
    <source>
        <dbReference type="Pfam" id="PF01966"/>
    </source>
</evidence>
<dbReference type="InterPro" id="IPR003607">
    <property type="entry name" value="HD/PDEase_dom"/>
</dbReference>
<dbReference type="InterPro" id="IPR009218">
    <property type="entry name" value="HD_phosphohydro"/>
</dbReference>
<dbReference type="Gene3D" id="1.10.3210.10">
    <property type="entry name" value="Hypothetical protein af1432"/>
    <property type="match status" value="1"/>
</dbReference>
<evidence type="ECO:0000313" key="2">
    <source>
        <dbReference type="EMBL" id="RDC55651.1"/>
    </source>
</evidence>
<gene>
    <name evidence="2" type="ORF">DU508_15355</name>
</gene>
<dbReference type="AlphaFoldDB" id="A0A369PSM5"/>
<dbReference type="PANTHER" id="PTHR21174">
    <property type="match status" value="1"/>
</dbReference>
<dbReference type="SUPFAM" id="SSF109604">
    <property type="entry name" value="HD-domain/PDEase-like"/>
    <property type="match status" value="1"/>
</dbReference>
<name>A0A369PSM5_9SPHI</name>
<accession>A0A369PSM5</accession>
<proteinExistence type="predicted"/>
<dbReference type="PANTHER" id="PTHR21174:SF0">
    <property type="entry name" value="HD PHOSPHOHYDROLASE FAMILY PROTEIN-RELATED"/>
    <property type="match status" value="1"/>
</dbReference>
<sequence length="206" mass="23573">MDFMDLNHIVELSSRFVTDLFAEELSVQLSFHSAYHTGNVVIAAEEIGLNAGLSTEELDLVAIAAWFHDTGYTRGYSGHEQLSVIIARDFLADNGLDAQRIEKITSCILATVFPQRPKNKLEMVLCDADFYHFSRDDYPGFEVSLRKEWETCLNLHYTDEQWNALNLEMLTNHQYFTVYGKTVLQERKQRNIDQLKMVVAGNAQSL</sequence>
<dbReference type="EMBL" id="QPKV01000006">
    <property type="protein sequence ID" value="RDC55651.1"/>
    <property type="molecule type" value="Genomic_DNA"/>
</dbReference>